<evidence type="ECO:0000313" key="2">
    <source>
        <dbReference type="EMBL" id="KAJ8869514.1"/>
    </source>
</evidence>
<feature type="compositionally biased region" description="Basic and acidic residues" evidence="1">
    <location>
        <begin position="317"/>
        <end position="327"/>
    </location>
</feature>
<dbReference type="Proteomes" id="UP001159363">
    <property type="component" value="Chromosome 12"/>
</dbReference>
<protein>
    <submittedName>
        <fullName evidence="2">Uncharacterized protein</fullName>
    </submittedName>
</protein>
<organism evidence="2 3">
    <name type="scientific">Dryococelus australis</name>
    <dbReference type="NCBI Taxonomy" id="614101"/>
    <lineage>
        <taxon>Eukaryota</taxon>
        <taxon>Metazoa</taxon>
        <taxon>Ecdysozoa</taxon>
        <taxon>Arthropoda</taxon>
        <taxon>Hexapoda</taxon>
        <taxon>Insecta</taxon>
        <taxon>Pterygota</taxon>
        <taxon>Neoptera</taxon>
        <taxon>Polyneoptera</taxon>
        <taxon>Phasmatodea</taxon>
        <taxon>Verophasmatodea</taxon>
        <taxon>Anareolatae</taxon>
        <taxon>Phasmatidae</taxon>
        <taxon>Eurycanthinae</taxon>
        <taxon>Dryococelus</taxon>
    </lineage>
</organism>
<dbReference type="EMBL" id="JARBHB010000013">
    <property type="protein sequence ID" value="KAJ8869514.1"/>
    <property type="molecule type" value="Genomic_DNA"/>
</dbReference>
<feature type="region of interest" description="Disordered" evidence="1">
    <location>
        <begin position="68"/>
        <end position="98"/>
    </location>
</feature>
<sequence>MCMLPTSSRVHSSGRLADHCSELTTTSTRRQCACYLPVAVCILVADWRTTAQSSQQLAQGDYCLPSGEQHSGTVESSGEDYCLPSGEQHGGTVESSGEDYCLPSGKQHGGTVKSSSEDYCLPSVEQNGGTRLFLTPTALAPWTVGLTSSRTDHPACWFVSQQGLERRGRGGYNAAIERYALWIICGHLYASTTDENGVAPLLQVPAITRGVEILMSAQKSEDGIGATTELPSLPTHSTKSRDSPALNRCCRYCCAGSPAQEYRQEENLFFVNNLTDLGKFCGLTAHYVRSGLERNGRKISEKTRRPASSSGRIPRTKIREQQRRTGKDAGCMPAVGQLLAGLASDCKLSMGHMCFATLYTSKHDDQWLSLRCKLHTEEGLGKEAAIVFVSDPSQDSPGVISGNHGKPKSGWPDRESNPGAPEFESGELPLRHLGHVLFAMPEGWRLHRGGEEGGRPLRQVTWLSQHLPLDGNVLPCRGLRVDKLHSPHRPPPPPPVTEPTSRPPHFRRGLVTKEKETRLKSKLGRHSGGRHALVSSRGELAGYNYHSCLHSPSCAALPRREHNLNPRQCPRSGHLRRRCTRGQSPFRLDYSPSHQSEPGLIPGGAAPGLSHERVVPGDAAGRRVFPRHFPFPPAFAFWRCSRPTLLHLKSHPNLFTHSLAAFIYTVSIHPRRFSHRLYVPLGIGTRGRGKREIPEKTRSPTASSGTIPICENPVTRPGIEPGCLGGSGQLDIYLVVYKQIFCSIFPWMPLAGGVPRRFPVSPRPCIPALVHAHVTSSPSALKTSMLRAAQVSTLHCSIRKPRIRKLTNKRFTLRSALPGPGNGFQGKLGLKFHNTRREMFLLAEGRGASEHRSQSAALLSQQVTKITDSEPDRRPGSSHVVWNACYIITRELWTKLVTAKCQISPPFLLVSTFSCLRALLLLLYVSPSHDRPDIDRNDLYRPHVHAHLPMVATLHHHLLYKAAMACLPNHCTQ</sequence>
<reference evidence="2 3" key="1">
    <citation type="submission" date="2023-02" db="EMBL/GenBank/DDBJ databases">
        <title>LHISI_Scaffold_Assembly.</title>
        <authorList>
            <person name="Stuart O.P."/>
            <person name="Cleave R."/>
            <person name="Magrath M.J.L."/>
            <person name="Mikheyev A.S."/>
        </authorList>
    </citation>
    <scope>NUCLEOTIDE SEQUENCE [LARGE SCALE GENOMIC DNA]</scope>
    <source>
        <strain evidence="2">Daus_M_001</strain>
        <tissue evidence="2">Leg muscle</tissue>
    </source>
</reference>
<evidence type="ECO:0000256" key="1">
    <source>
        <dbReference type="SAM" id="MobiDB-lite"/>
    </source>
</evidence>
<feature type="region of interest" description="Disordered" evidence="1">
    <location>
        <begin position="688"/>
        <end position="707"/>
    </location>
</feature>
<feature type="region of interest" description="Disordered" evidence="1">
    <location>
        <begin position="482"/>
        <end position="512"/>
    </location>
</feature>
<name>A0ABQ9GAR6_9NEOP</name>
<feature type="region of interest" description="Disordered" evidence="1">
    <location>
        <begin position="582"/>
        <end position="604"/>
    </location>
</feature>
<proteinExistence type="predicted"/>
<gene>
    <name evidence="2" type="ORF">PR048_028505</name>
</gene>
<feature type="region of interest" description="Disordered" evidence="1">
    <location>
        <begin position="392"/>
        <end position="426"/>
    </location>
</feature>
<comment type="caution">
    <text evidence="2">The sequence shown here is derived from an EMBL/GenBank/DDBJ whole genome shotgun (WGS) entry which is preliminary data.</text>
</comment>
<keyword evidence="3" id="KW-1185">Reference proteome</keyword>
<evidence type="ECO:0000313" key="3">
    <source>
        <dbReference type="Proteomes" id="UP001159363"/>
    </source>
</evidence>
<feature type="region of interest" description="Disordered" evidence="1">
    <location>
        <begin position="296"/>
        <end position="327"/>
    </location>
</feature>
<accession>A0ABQ9GAR6</accession>